<feature type="compositionally biased region" description="Pro residues" evidence="1">
    <location>
        <begin position="139"/>
        <end position="159"/>
    </location>
</feature>
<organism evidence="2 3">
    <name type="scientific">Multifurca ochricompacta</name>
    <dbReference type="NCBI Taxonomy" id="376703"/>
    <lineage>
        <taxon>Eukaryota</taxon>
        <taxon>Fungi</taxon>
        <taxon>Dikarya</taxon>
        <taxon>Basidiomycota</taxon>
        <taxon>Agaricomycotina</taxon>
        <taxon>Agaricomycetes</taxon>
        <taxon>Russulales</taxon>
        <taxon>Russulaceae</taxon>
        <taxon>Multifurca</taxon>
    </lineage>
</organism>
<evidence type="ECO:0000313" key="2">
    <source>
        <dbReference type="EMBL" id="KAI0305282.1"/>
    </source>
</evidence>
<protein>
    <submittedName>
        <fullName evidence="2">Uncharacterized protein</fullName>
    </submittedName>
</protein>
<feature type="region of interest" description="Disordered" evidence="1">
    <location>
        <begin position="302"/>
        <end position="337"/>
    </location>
</feature>
<feature type="compositionally biased region" description="Basic and acidic residues" evidence="1">
    <location>
        <begin position="26"/>
        <end position="44"/>
    </location>
</feature>
<sequence length="458" mass="50442">MDASRDSRIHDWIAEQYSFALSEFEDDHRWGDDPPSLRESKLLPDDFDLITRPPPSPQRDTDNNRDALSTPFHDSPLLPSPLPLIHDVLSQHSSSQSNADLEDPFDRLLREMNSWRFGPASRSTLTLTLSNRNKELPATPSPPPTPTLEDFPSPPPTAPSSPTSSTFPVTPTSSFRPLQRRSKPLDHCSSMTESDSEPTLTSSASYASLRSRTNRYPSISTTLSTAESAFAPSVRHAIYVSSLKTCSPPSSPTSPIFVEHTPPLKSVPLMPSPDPVPFSASTDGFLKVYPSGLVAGEASRWSVASTSHPTRRSPTPTPNSMPVLPSFVRPSPKPKREFPSIRTRLLSTFGLRPRNSAPASTTGNTFSSTLHRNSHRTSWGSTMPRRRRADSNVNLNPSRSEKRLVVSGLEEGNLDAELAVKRWCESFGELRRISRKDGALHVSWKKASVADTVSCMPT</sequence>
<feature type="compositionally biased region" description="Polar residues" evidence="1">
    <location>
        <begin position="189"/>
        <end position="203"/>
    </location>
</feature>
<dbReference type="PRINTS" id="PR01217">
    <property type="entry name" value="PRICHEXTENSN"/>
</dbReference>
<reference evidence="2" key="1">
    <citation type="journal article" date="2022" name="New Phytol.">
        <title>Evolutionary transition to the ectomycorrhizal habit in the genomes of a hyperdiverse lineage of mushroom-forming fungi.</title>
        <authorList>
            <person name="Looney B."/>
            <person name="Miyauchi S."/>
            <person name="Morin E."/>
            <person name="Drula E."/>
            <person name="Courty P.E."/>
            <person name="Kohler A."/>
            <person name="Kuo A."/>
            <person name="LaButti K."/>
            <person name="Pangilinan J."/>
            <person name="Lipzen A."/>
            <person name="Riley R."/>
            <person name="Andreopoulos W."/>
            <person name="He G."/>
            <person name="Johnson J."/>
            <person name="Nolan M."/>
            <person name="Tritt A."/>
            <person name="Barry K.W."/>
            <person name="Grigoriev I.V."/>
            <person name="Nagy L.G."/>
            <person name="Hibbett D."/>
            <person name="Henrissat B."/>
            <person name="Matheny P.B."/>
            <person name="Labbe J."/>
            <person name="Martin F.M."/>
        </authorList>
    </citation>
    <scope>NUCLEOTIDE SEQUENCE</scope>
    <source>
        <strain evidence="2">BPL690</strain>
    </source>
</reference>
<feature type="compositionally biased region" description="Low complexity" evidence="1">
    <location>
        <begin position="160"/>
        <end position="177"/>
    </location>
</feature>
<evidence type="ECO:0000313" key="3">
    <source>
        <dbReference type="Proteomes" id="UP001203297"/>
    </source>
</evidence>
<name>A0AAD4M7P0_9AGAM</name>
<comment type="caution">
    <text evidence="2">The sequence shown here is derived from an EMBL/GenBank/DDBJ whole genome shotgun (WGS) entry which is preliminary data.</text>
</comment>
<feature type="region of interest" description="Disordered" evidence="1">
    <location>
        <begin position="25"/>
        <end position="83"/>
    </location>
</feature>
<dbReference type="Proteomes" id="UP001203297">
    <property type="component" value="Unassembled WGS sequence"/>
</dbReference>
<accession>A0AAD4M7P0</accession>
<dbReference type="EMBL" id="WTXG01000006">
    <property type="protein sequence ID" value="KAI0305282.1"/>
    <property type="molecule type" value="Genomic_DNA"/>
</dbReference>
<gene>
    <name evidence="2" type="ORF">B0F90DRAFT_1182318</name>
</gene>
<feature type="region of interest" description="Disordered" evidence="1">
    <location>
        <begin position="131"/>
        <end position="203"/>
    </location>
</feature>
<feature type="compositionally biased region" description="Polar residues" evidence="1">
    <location>
        <begin position="357"/>
        <end position="381"/>
    </location>
</feature>
<proteinExistence type="predicted"/>
<evidence type="ECO:0000256" key="1">
    <source>
        <dbReference type="SAM" id="MobiDB-lite"/>
    </source>
</evidence>
<feature type="compositionally biased region" description="Low complexity" evidence="1">
    <location>
        <begin position="305"/>
        <end position="320"/>
    </location>
</feature>
<dbReference type="AlphaFoldDB" id="A0AAD4M7P0"/>
<feature type="region of interest" description="Disordered" evidence="1">
    <location>
        <begin position="351"/>
        <end position="396"/>
    </location>
</feature>
<keyword evidence="3" id="KW-1185">Reference proteome</keyword>